<gene>
    <name evidence="1" type="ORF">F383_24566</name>
</gene>
<organism evidence="1 2">
    <name type="scientific">Gossypium arboreum</name>
    <name type="common">Tree cotton</name>
    <name type="synonym">Gossypium nanking</name>
    <dbReference type="NCBI Taxonomy" id="29729"/>
    <lineage>
        <taxon>Eukaryota</taxon>
        <taxon>Viridiplantae</taxon>
        <taxon>Streptophyta</taxon>
        <taxon>Embryophyta</taxon>
        <taxon>Tracheophyta</taxon>
        <taxon>Spermatophyta</taxon>
        <taxon>Magnoliopsida</taxon>
        <taxon>eudicotyledons</taxon>
        <taxon>Gunneridae</taxon>
        <taxon>Pentapetalae</taxon>
        <taxon>rosids</taxon>
        <taxon>malvids</taxon>
        <taxon>Malvales</taxon>
        <taxon>Malvaceae</taxon>
        <taxon>Malvoideae</taxon>
        <taxon>Gossypium</taxon>
    </lineage>
</organism>
<dbReference type="EMBL" id="KN411411">
    <property type="protein sequence ID" value="KHG18805.1"/>
    <property type="molecule type" value="Genomic_DNA"/>
</dbReference>
<sequence length="111" mass="12117">MNLEKAAYSTPVISTTVVLHITIRISGSLAQRPSEGESCKFGSPCTRTDFDARSSSLQPQTTTPEADLEVRLSNAASKYILIIGAPYGEFPRLFSLPDLTVSIVHFSKRDL</sequence>
<accession>A0A0B0P1A7</accession>
<name>A0A0B0P1A7_GOSAR</name>
<evidence type="ECO:0000313" key="1">
    <source>
        <dbReference type="EMBL" id="KHG18805.1"/>
    </source>
</evidence>
<dbReference type="Proteomes" id="UP000032142">
    <property type="component" value="Unassembled WGS sequence"/>
</dbReference>
<proteinExistence type="predicted"/>
<keyword evidence="2" id="KW-1185">Reference proteome</keyword>
<reference evidence="2" key="1">
    <citation type="submission" date="2014-09" db="EMBL/GenBank/DDBJ databases">
        <authorList>
            <person name="Mudge J."/>
            <person name="Ramaraj T."/>
            <person name="Lindquist I.E."/>
            <person name="Bharti A.K."/>
            <person name="Sundararajan A."/>
            <person name="Cameron C.T."/>
            <person name="Woodward J.E."/>
            <person name="May G.D."/>
            <person name="Brubaker C."/>
            <person name="Broadhvest J."/>
            <person name="Wilkins T.A."/>
        </authorList>
    </citation>
    <scope>NUCLEOTIDE SEQUENCE</scope>
    <source>
        <strain evidence="2">cv. AKA8401</strain>
    </source>
</reference>
<evidence type="ECO:0000313" key="2">
    <source>
        <dbReference type="Proteomes" id="UP000032142"/>
    </source>
</evidence>
<protein>
    <submittedName>
        <fullName evidence="1">Structural maintenance of chromosomes 4</fullName>
    </submittedName>
</protein>
<dbReference type="AlphaFoldDB" id="A0A0B0P1A7"/>